<reference evidence="15 16" key="1">
    <citation type="submission" date="2024-10" db="EMBL/GenBank/DDBJ databases">
        <title>Updated reference genomes for cyclostephanoid diatoms.</title>
        <authorList>
            <person name="Roberts W.R."/>
            <person name="Alverson A.J."/>
        </authorList>
    </citation>
    <scope>NUCLEOTIDE SEQUENCE [LARGE SCALE GENOMIC DNA]</scope>
    <source>
        <strain evidence="15 16">AJA228-03</strain>
    </source>
</reference>
<feature type="region of interest" description="Disordered" evidence="10">
    <location>
        <begin position="691"/>
        <end position="713"/>
    </location>
</feature>
<evidence type="ECO:0000256" key="10">
    <source>
        <dbReference type="SAM" id="MobiDB-lite"/>
    </source>
</evidence>
<dbReference type="SMART" id="SM00389">
    <property type="entry name" value="HOX"/>
    <property type="match status" value="4"/>
</dbReference>
<feature type="region of interest" description="Disordered" evidence="10">
    <location>
        <begin position="344"/>
        <end position="399"/>
    </location>
</feature>
<dbReference type="SMART" id="SM00317">
    <property type="entry name" value="SET"/>
    <property type="match status" value="1"/>
</dbReference>
<dbReference type="Gene3D" id="1.10.30.10">
    <property type="entry name" value="High mobility group box domain"/>
    <property type="match status" value="1"/>
</dbReference>
<dbReference type="InterPro" id="IPR008422">
    <property type="entry name" value="KN_HD"/>
</dbReference>
<feature type="compositionally biased region" description="Basic and acidic residues" evidence="10">
    <location>
        <begin position="2355"/>
        <end position="2364"/>
    </location>
</feature>
<comment type="subcellular location">
    <subcellularLocation>
        <location evidence="7">Nucleus</location>
    </subcellularLocation>
</comment>
<feature type="DNA-binding region" description="Homeobox" evidence="7">
    <location>
        <begin position="1834"/>
        <end position="1898"/>
    </location>
</feature>
<evidence type="ECO:0000259" key="12">
    <source>
        <dbReference type="PROSITE" id="PS50118"/>
    </source>
</evidence>
<dbReference type="SUPFAM" id="SSF82199">
    <property type="entry name" value="SET domain"/>
    <property type="match status" value="1"/>
</dbReference>
<dbReference type="SUPFAM" id="SSF46689">
    <property type="entry name" value="Homeodomain-like"/>
    <property type="match status" value="3"/>
</dbReference>
<feature type="compositionally biased region" description="Basic and acidic residues" evidence="10">
    <location>
        <begin position="1538"/>
        <end position="1555"/>
    </location>
</feature>
<dbReference type="PROSITE" id="PS50071">
    <property type="entry name" value="HOMEOBOX_2"/>
    <property type="match status" value="3"/>
</dbReference>
<feature type="region of interest" description="Disordered" evidence="10">
    <location>
        <begin position="1336"/>
        <end position="1356"/>
    </location>
</feature>
<dbReference type="Gene3D" id="2.170.270.10">
    <property type="entry name" value="SET domain"/>
    <property type="match status" value="1"/>
</dbReference>
<feature type="domain" description="CW-type" evidence="14">
    <location>
        <begin position="2190"/>
        <end position="2245"/>
    </location>
</feature>
<feature type="region of interest" description="Disordered" evidence="10">
    <location>
        <begin position="1538"/>
        <end position="1564"/>
    </location>
</feature>
<feature type="region of interest" description="Disordered" evidence="10">
    <location>
        <begin position="3006"/>
        <end position="3080"/>
    </location>
</feature>
<dbReference type="EMBL" id="JALLPB020000026">
    <property type="protein sequence ID" value="KAL3823939.1"/>
    <property type="molecule type" value="Genomic_DNA"/>
</dbReference>
<dbReference type="Pfam" id="PF19633">
    <property type="entry name" value="SDG2_C"/>
    <property type="match status" value="1"/>
</dbReference>
<dbReference type="Gene3D" id="3.30.40.100">
    <property type="match status" value="1"/>
</dbReference>
<name>A0ABD3SH83_9STRA</name>
<dbReference type="InterPro" id="IPR009071">
    <property type="entry name" value="HMG_box_dom"/>
</dbReference>
<dbReference type="SUPFAM" id="SSF47095">
    <property type="entry name" value="HMG-box"/>
    <property type="match status" value="1"/>
</dbReference>
<feature type="compositionally biased region" description="Basic and acidic residues" evidence="10">
    <location>
        <begin position="1336"/>
        <end position="1350"/>
    </location>
</feature>
<proteinExistence type="predicted"/>
<feature type="compositionally biased region" description="Pro residues" evidence="10">
    <location>
        <begin position="1"/>
        <end position="13"/>
    </location>
</feature>
<evidence type="ECO:0000259" key="13">
    <source>
        <dbReference type="PROSITE" id="PS50280"/>
    </source>
</evidence>
<feature type="region of interest" description="Disordered" evidence="10">
    <location>
        <begin position="1212"/>
        <end position="1235"/>
    </location>
</feature>
<keyword evidence="3" id="KW-0862">Zinc</keyword>
<feature type="compositionally biased region" description="Polar residues" evidence="10">
    <location>
        <begin position="3006"/>
        <end position="3021"/>
    </location>
</feature>
<dbReference type="Gene3D" id="1.10.10.60">
    <property type="entry name" value="Homeodomain-like"/>
    <property type="match status" value="4"/>
</dbReference>
<feature type="domain" description="Homeobox" evidence="11">
    <location>
        <begin position="2550"/>
        <end position="2584"/>
    </location>
</feature>
<keyword evidence="4 8" id="KW-0238">DNA-binding</keyword>
<evidence type="ECO:0000256" key="3">
    <source>
        <dbReference type="ARBA" id="ARBA00022833"/>
    </source>
</evidence>
<dbReference type="GO" id="GO:0008270">
    <property type="term" value="F:zinc ion binding"/>
    <property type="evidence" value="ECO:0007669"/>
    <property type="project" value="UniProtKB-KW"/>
</dbReference>
<evidence type="ECO:0000256" key="8">
    <source>
        <dbReference type="PROSITE-ProRule" id="PRU00267"/>
    </source>
</evidence>
<feature type="compositionally biased region" description="Polar residues" evidence="10">
    <location>
        <begin position="368"/>
        <end position="398"/>
    </location>
</feature>
<dbReference type="InterPro" id="IPR001356">
    <property type="entry name" value="HD"/>
</dbReference>
<dbReference type="PANTHER" id="PTHR46655:SF1">
    <property type="entry name" value="HISTONE-LYSINE N-METHYLTRANSFERASE ATXR3"/>
    <property type="match status" value="1"/>
</dbReference>
<gene>
    <name evidence="15" type="ORF">ACHAXA_007910</name>
</gene>
<feature type="domain" description="HMG box" evidence="12">
    <location>
        <begin position="1240"/>
        <end position="1307"/>
    </location>
</feature>
<evidence type="ECO:0000313" key="16">
    <source>
        <dbReference type="Proteomes" id="UP001530377"/>
    </source>
</evidence>
<keyword evidence="1" id="KW-0479">Metal-binding</keyword>
<dbReference type="PROSITE" id="PS51050">
    <property type="entry name" value="ZF_CW"/>
    <property type="match status" value="1"/>
</dbReference>
<evidence type="ECO:0000256" key="6">
    <source>
        <dbReference type="ARBA" id="ARBA00023242"/>
    </source>
</evidence>
<feature type="domain" description="Homeobox" evidence="11">
    <location>
        <begin position="1832"/>
        <end position="1897"/>
    </location>
</feature>
<sequence>MLHNIPPSPPPPGLVEDIYHSNKRDRPRPNLPATRPTPKKGMNGPSSEGPNDREGGTSSPRTSRDHEVIATKGNECDEPTVGGLLDAPTRGHDEGGDDDGQMADEVVNEGVGGPPRPGPATPTTAMTEGNSSVEFDPPVLRKGDLVRLSNEQRSGRIQGGLARIIRVTTLPPDDDDDERAGGSGPIVYGIEYVLGGKLFNLHRRDLTYTTATAEGLVDASDSGHLLRRRRSAAADGETDEKELEKAGVKKSRATTNRSANDVSTPPSNRKPGRPPGSRNKSGIPEDVLADERVVNEKYSKKIVRHTSAPAKKRQRSSNTSEDESNAGIFEIRSKASFAGWETRRAKAADSSTSAGRKRVSSGSGSGRTNKISSNRGYKRSLTNETIESDATSTITPTAEDSAASRRVTLYARHRKEMEKSLIRLEKLDRFGFFLEATPPQFDENYGPNDDNDSNIDASHKPRKALPCPDHPPYNFLVVRKRLTAGVYDTDMVALEVERLRGIKAMMNTPGTSHDESGATSDCNVEYDEVEKSMCHPIAVDWDTFNSDVVAMCDAAIIRDPAGVSLGSGHLGWTANKVKKVMEEMYNTYGKKRRAEVEQSEAREKYLKVLMSCDNKEAAMQGKWRTQAFPERKYERLESSSVICDGLSPNDRSYAMYELETKLPDSFVGLAYTYDDNGQHSETWMKTVTDETTKPLKTKRRKKEANDAPDSLAIKSETKAEKAVMALAKDDGVVRAQVQTTMVTLLIQVQDRVMTDLGVMHSPEARSANWDDGDHGRDYRGGSAEVEQGTRSGYSPPEVAEQEVWGIDCYTRRNIMTLIESEFSPEIAIEFVKKWLLPAINACPVDLAHKMSTAARILEGLEISSSVERNSTLNDEATCSADHADFISEDLSSPSDPKVTSRQSVFLRNALESKIREHAPPWIKAVARLLRLASDSMDDDYFRIHPKGHGSVVIGEGGLKANSLVTYYRGEVYPAWRWCEKLDAIEHVQKKLNLRPNLPDFYNMAMERPKKDPRGYCLLFVDASRKSGLGSSFSHSCNPTCEVRVVSLNGKLSLSMTTLRDLEQGEELTFDYNAVTESLNEYRFAVCLCGQKNCRGSFLHYATADCYQQVLGRNYPPAARFASLVRGCMKQIMSKEDSELLLKHGFNTAAFGAVSFNHHVSSADPQSTPDSIDNVPVWLRTFVADCLRYIEYERRALPVALLCNQMERLEKKEKKCKVPRPKKEDSGSSIESASSKLKSVGSKPMASYFFFLQSQRGAWEVMAKKNHGDLKGLEFSQAVNKIASQAWSNLSDVEKQLWKKKAIKDWKRKAGKENTKLEEEKQQTTKSKNAAKITDAQKVEAKTKEEGKIEENDTSSYHDGTMEAKCISIADADAEGFSAMEQRIQQLAQSLSRIGRVLDRHRESVFAERKDGIATVDCDLLRNLVHSPLKIMSDDDVVSWIWTDTKGVVPDMFSKIDQHFSEDSLLSRILYNTKKSFPVLTAYSQKLATSFLEKKWKHTCTSTDARRLVQEALLNFRMNIIDFLSFAEKSYEDVLNGKRREQAGKSEEKKKQHIESLDSLPGEETQPELHVNIAMPPASDGGDIGPVNTTIDAPNMHTGTSLADDCVVSSNDYEAISMRGGGGECVSADPSNSNSDSLIHVTDNTLLPASMGVIGAVIGQESYLVGPKNGLPIIQSAVYEDVQSLLHLSHADPASSNSFQPCPDGSTEESYLVGPKSGLPMIQSAVYEDVQSLLHLSNADPASSNSFRPCPDGSTELVEGGTQVRGVGGGTISSSRLQDLINAVSCNGYGGAENNSNDTTASINPPSRLTEALPSAFLPDCPQEQIKSDAERNKPKKKAVPLLPDQKKYLYGWLFDPMHVLNPYPTDEEKATIMKDTGIERSRLDSWFMKNRQKVLNPEVEPVKMIWNEQDQDHWAKFRKNRFMLEATADLLLMYARTNTFFLLEPFRQFDSTPIEVYARELGNEVPRHFSLHCEKRPSPTSGSDGVVLVENSTCEVFDANSTNTSNKIIEGQELDDCCSPDDVIDKVTVGYAGDYVLSQLLQWVNGGIGQKKGLPDFFGCVMLPPIKGCWEKIQCREVKLPNSTRRNKKATEYHLMARPKLAEWFADRYQRGSPWDHEVAKYFCPLDQTAPDPTLPMGSPVLDYLVTGNDANIRHVSASLSGLSSTTERGGSKMSASDRLQFTVDEGMPAQAVANWVQCENPNCLKWRKLPWHVDVDLLPEAFFCKDNIWNPKSKSCDAQEDKWDMDDAPIKFDSHEELEIGAWFDVQREGKLGYHEAQVIELDLESSIKRVKFHFWKLPSDRDEWVEIGSPRIAPHHSYTPRPADGYGAKSKKSSDRKKISVDRPLSSTLPQKRTIEDVEAPKPSESVDGVENNKFVLFPKSTIDYLNAWMSQNAATPFPTTSQKTQIAAATGLNKRQVGDWLARARRKLRVKSNKPSDSSAGVSARPASIPSADIASVKSLPSDAANAENLLLGLENQPMLLQDVAQENTHLAAVQQGSQADASTGKLGISSLIAELESDKHKISTKEFEIYMMKDWRLRLENTDKLYPSSAEKEKIITETGIDKKRLEGWFSRARKKLKSQNIEPVIHSVVSQPPVSVVSQESVLSAPTAAIVNAEGPNFDASHTVQPAVTISKDNPNHSLTPIEVTSMRGSIADNNVLNSPFNTGKASMCVLASTALEEQANPPPSATLASTKSQTQIDSHHVFDENNLATTMKVAKVSDTIKSSSSSTPKGLTEEAKAYLSRWMSEHSWNPYPTREEKVAMMRHLEIPDEKKLDGWFCRARKRHMKNGSSNKPAKDDKVKVIVKHQGNHVLLFPGHDRAGQNDIIQTDRNVGSARIPPAQGLSNFASLLSAASLINTDTGNASTHVRVDEPTAHDSEHSQQQTKISLHVTQDGLAAFDSEKNHAKVGAREKAILATFQTLQSMKIVDRPPRASPTDRLLYQQPQQRLPSDHSSYHNSQLQQRASPAEYIHHPEYSSDFSSYQYSRDQLSVDPADHFSYQTSQVQARASPAGNSYQYPQRRERASFTEHPHYQHSEEPQQGQGFHHPAPICVEISSGRHPQSDDFYYENNMPNYDH</sequence>
<dbReference type="Proteomes" id="UP001530377">
    <property type="component" value="Unassembled WGS sequence"/>
</dbReference>
<dbReference type="Gene3D" id="2.30.30.140">
    <property type="match status" value="1"/>
</dbReference>
<feature type="DNA-binding region" description="Homeobox" evidence="7">
    <location>
        <begin position="2552"/>
        <end position="2585"/>
    </location>
</feature>
<keyword evidence="2" id="KW-0863">Zinc-finger</keyword>
<organism evidence="15 16">
    <name type="scientific">Cyclostephanos tholiformis</name>
    <dbReference type="NCBI Taxonomy" id="382380"/>
    <lineage>
        <taxon>Eukaryota</taxon>
        <taxon>Sar</taxon>
        <taxon>Stramenopiles</taxon>
        <taxon>Ochrophyta</taxon>
        <taxon>Bacillariophyta</taxon>
        <taxon>Coscinodiscophyceae</taxon>
        <taxon>Thalassiosirophycidae</taxon>
        <taxon>Stephanodiscales</taxon>
        <taxon>Stephanodiscaceae</taxon>
        <taxon>Cyclostephanos</taxon>
    </lineage>
</organism>
<dbReference type="PROSITE" id="PS50118">
    <property type="entry name" value="HMG_BOX_2"/>
    <property type="match status" value="1"/>
</dbReference>
<feature type="domain" description="SET" evidence="13">
    <location>
        <begin position="858"/>
        <end position="1072"/>
    </location>
</feature>
<feature type="domain" description="Homeobox" evidence="11">
    <location>
        <begin position="2371"/>
        <end position="2434"/>
    </location>
</feature>
<dbReference type="CDD" id="cd00086">
    <property type="entry name" value="homeodomain"/>
    <property type="match status" value="3"/>
</dbReference>
<feature type="DNA-binding region" description="HMG box" evidence="8">
    <location>
        <begin position="1240"/>
        <end position="1307"/>
    </location>
</feature>
<feature type="compositionally biased region" description="Basic and acidic residues" evidence="10">
    <location>
        <begin position="2334"/>
        <end position="2343"/>
    </location>
</feature>
<dbReference type="InterPro" id="IPR036910">
    <property type="entry name" value="HMG_box_dom_sf"/>
</dbReference>
<dbReference type="InterPro" id="IPR046341">
    <property type="entry name" value="SET_dom_sf"/>
</dbReference>
<evidence type="ECO:0000256" key="4">
    <source>
        <dbReference type="ARBA" id="ARBA00023125"/>
    </source>
</evidence>
<dbReference type="Pfam" id="PF05920">
    <property type="entry name" value="Homeobox_KN"/>
    <property type="match status" value="3"/>
</dbReference>
<dbReference type="PROSITE" id="PS50280">
    <property type="entry name" value="SET"/>
    <property type="match status" value="1"/>
</dbReference>
<keyword evidence="9" id="KW-0175">Coiled coil</keyword>
<feature type="region of interest" description="Disordered" evidence="10">
    <location>
        <begin position="227"/>
        <end position="327"/>
    </location>
</feature>
<comment type="caution">
    <text evidence="15">The sequence shown here is derived from an EMBL/GenBank/DDBJ whole genome shotgun (WGS) entry which is preliminary data.</text>
</comment>
<protein>
    <submittedName>
        <fullName evidence="15">Uncharacterized protein</fullName>
    </submittedName>
</protein>
<feature type="region of interest" description="Disordered" evidence="10">
    <location>
        <begin position="1"/>
        <end position="138"/>
    </location>
</feature>
<evidence type="ECO:0000256" key="1">
    <source>
        <dbReference type="ARBA" id="ARBA00022723"/>
    </source>
</evidence>
<feature type="region of interest" description="Disordered" evidence="10">
    <location>
        <begin position="2314"/>
        <end position="2368"/>
    </location>
</feature>
<feature type="DNA-binding region" description="Homeobox" evidence="7">
    <location>
        <begin position="2373"/>
        <end position="2435"/>
    </location>
</feature>
<evidence type="ECO:0000256" key="2">
    <source>
        <dbReference type="ARBA" id="ARBA00022771"/>
    </source>
</evidence>
<dbReference type="CDD" id="cd00084">
    <property type="entry name" value="HMG-box_SF"/>
    <property type="match status" value="1"/>
</dbReference>
<evidence type="ECO:0000313" key="15">
    <source>
        <dbReference type="EMBL" id="KAL3823939.1"/>
    </source>
</evidence>
<evidence type="ECO:0000256" key="9">
    <source>
        <dbReference type="SAM" id="Coils"/>
    </source>
</evidence>
<evidence type="ECO:0000259" key="14">
    <source>
        <dbReference type="PROSITE" id="PS51050"/>
    </source>
</evidence>
<feature type="compositionally biased region" description="Low complexity" evidence="10">
    <location>
        <begin position="1226"/>
        <end position="1235"/>
    </location>
</feature>
<feature type="coiled-coil region" evidence="9">
    <location>
        <begin position="1302"/>
        <end position="1333"/>
    </location>
</feature>
<feature type="compositionally biased region" description="Basic and acidic residues" evidence="10">
    <location>
        <begin position="17"/>
        <end position="28"/>
    </location>
</feature>
<evidence type="ECO:0000256" key="5">
    <source>
        <dbReference type="ARBA" id="ARBA00023155"/>
    </source>
</evidence>
<dbReference type="Pfam" id="PF00856">
    <property type="entry name" value="SET"/>
    <property type="match status" value="1"/>
</dbReference>
<dbReference type="GO" id="GO:0005634">
    <property type="term" value="C:nucleus"/>
    <property type="evidence" value="ECO:0007669"/>
    <property type="project" value="UniProtKB-SubCell"/>
</dbReference>
<evidence type="ECO:0000259" key="11">
    <source>
        <dbReference type="PROSITE" id="PS50071"/>
    </source>
</evidence>
<dbReference type="InterPro" id="IPR045606">
    <property type="entry name" value="ATXR3_C"/>
</dbReference>
<keyword evidence="6 8" id="KW-0539">Nucleus</keyword>
<dbReference type="InterPro" id="IPR001214">
    <property type="entry name" value="SET_dom"/>
</dbReference>
<dbReference type="InterPro" id="IPR011124">
    <property type="entry name" value="Znf_CW"/>
</dbReference>
<feature type="compositionally biased region" description="Polar residues" evidence="10">
    <location>
        <begin position="253"/>
        <end position="267"/>
    </location>
</feature>
<dbReference type="InterPro" id="IPR009057">
    <property type="entry name" value="Homeodomain-like_sf"/>
</dbReference>
<keyword evidence="16" id="KW-1185">Reference proteome</keyword>
<accession>A0ABD3SH83</accession>
<feature type="region of interest" description="Disordered" evidence="10">
    <location>
        <begin position="763"/>
        <end position="795"/>
    </location>
</feature>
<feature type="compositionally biased region" description="Basic residues" evidence="10">
    <location>
        <begin position="300"/>
        <end position="315"/>
    </location>
</feature>
<keyword evidence="5 7" id="KW-0371">Homeobox</keyword>
<dbReference type="PANTHER" id="PTHR46655">
    <property type="entry name" value="HISTONE-LYSINE N-METHYLTRANSFERASE ATXR3"/>
    <property type="match status" value="1"/>
</dbReference>
<evidence type="ECO:0000256" key="7">
    <source>
        <dbReference type="PROSITE-ProRule" id="PRU00108"/>
    </source>
</evidence>
<dbReference type="GO" id="GO:0003677">
    <property type="term" value="F:DNA binding"/>
    <property type="evidence" value="ECO:0007669"/>
    <property type="project" value="UniProtKB-UniRule"/>
</dbReference>
<feature type="compositionally biased region" description="Basic and acidic residues" evidence="10">
    <location>
        <begin position="289"/>
        <end position="299"/>
    </location>
</feature>
<dbReference type="Pfam" id="PF07496">
    <property type="entry name" value="zf-CW"/>
    <property type="match status" value="1"/>
</dbReference>
<feature type="compositionally biased region" description="Basic and acidic residues" evidence="10">
    <location>
        <begin position="3023"/>
        <end position="3041"/>
    </location>
</feature>